<name>A0A3B0RV04_9ZZZZ</name>
<sequence>MKLDYMECWNGAMALLGKHKEALLAIAGVFIFLPPVITAQF</sequence>
<gene>
    <name evidence="2" type="ORF">MNBD_ALPHA04-2366</name>
</gene>
<feature type="non-terminal residue" evidence="2">
    <location>
        <position position="41"/>
    </location>
</feature>
<reference evidence="2" key="1">
    <citation type="submission" date="2018-06" db="EMBL/GenBank/DDBJ databases">
        <authorList>
            <person name="Zhirakovskaya E."/>
        </authorList>
    </citation>
    <scope>NUCLEOTIDE SEQUENCE</scope>
</reference>
<accession>A0A3B0RV04</accession>
<dbReference type="EMBL" id="UOEF01000139">
    <property type="protein sequence ID" value="VAV92326.1"/>
    <property type="molecule type" value="Genomic_DNA"/>
</dbReference>
<dbReference type="AlphaFoldDB" id="A0A3B0RV04"/>
<organism evidence="2">
    <name type="scientific">hydrothermal vent metagenome</name>
    <dbReference type="NCBI Taxonomy" id="652676"/>
    <lineage>
        <taxon>unclassified sequences</taxon>
        <taxon>metagenomes</taxon>
        <taxon>ecological metagenomes</taxon>
    </lineage>
</organism>
<keyword evidence="1" id="KW-0812">Transmembrane</keyword>
<protein>
    <submittedName>
        <fullName evidence="2">Uncharacterized protein</fullName>
    </submittedName>
</protein>
<feature type="transmembrane region" description="Helical" evidence="1">
    <location>
        <begin position="21"/>
        <end position="39"/>
    </location>
</feature>
<evidence type="ECO:0000313" key="2">
    <source>
        <dbReference type="EMBL" id="VAV92326.1"/>
    </source>
</evidence>
<keyword evidence="1" id="KW-0472">Membrane</keyword>
<evidence type="ECO:0000256" key="1">
    <source>
        <dbReference type="SAM" id="Phobius"/>
    </source>
</evidence>
<keyword evidence="1" id="KW-1133">Transmembrane helix</keyword>
<proteinExistence type="predicted"/>